<evidence type="ECO:0000313" key="1">
    <source>
        <dbReference type="EMBL" id="KXZ66882.1"/>
    </source>
</evidence>
<dbReference type="Proteomes" id="UP000075680">
    <property type="component" value="Unassembled WGS sequence"/>
</dbReference>
<name>A0A150HM53_9GAMM</name>
<proteinExistence type="predicted"/>
<dbReference type="RefSeq" id="WP_061519159.1">
    <property type="nucleotide sequence ID" value="NZ_JRUE01000199.1"/>
</dbReference>
<comment type="caution">
    <text evidence="1">The sequence shown here is derived from an EMBL/GenBank/DDBJ whole genome shotgun (WGS) entry which is preliminary data.</text>
</comment>
<dbReference type="PATRIC" id="fig|52133.18.peg.2441"/>
<organism evidence="1 2">
    <name type="scientific">Acinetobacter venetianus</name>
    <dbReference type="NCBI Taxonomy" id="52133"/>
    <lineage>
        <taxon>Bacteria</taxon>
        <taxon>Pseudomonadati</taxon>
        <taxon>Pseudomonadota</taxon>
        <taxon>Gammaproteobacteria</taxon>
        <taxon>Moraxellales</taxon>
        <taxon>Moraxellaceae</taxon>
        <taxon>Acinetobacter</taxon>
    </lineage>
</organism>
<accession>A0A150HM53</accession>
<gene>
    <name evidence="1" type="ORF">AVENLUH5627_02378</name>
</gene>
<protein>
    <submittedName>
        <fullName evidence="1">Uncharacterized protein</fullName>
    </submittedName>
</protein>
<dbReference type="EMBL" id="JRUE01000199">
    <property type="protein sequence ID" value="KXZ66882.1"/>
    <property type="molecule type" value="Genomic_DNA"/>
</dbReference>
<evidence type="ECO:0000313" key="2">
    <source>
        <dbReference type="Proteomes" id="UP000075680"/>
    </source>
</evidence>
<sequence length="147" mass="15689">MKIKIILVGIAVVTICSTSYGTSDEWSKRWAPSESRFNSNLVQANLIELAESDYYKGLGRTTINSTSSTFIDKQENTTNIGQYTNSVGAINTSSNDINVSGTDINTNVVNGAANTDSTVQSGIKLSSQNDTNQCLNLGLKDGGYSSC</sequence>
<dbReference type="AlphaFoldDB" id="A0A150HM53"/>
<reference evidence="1 2" key="1">
    <citation type="journal article" date="2016" name="Sci. Rep.">
        <title>Genomic and phenotypic characterization of the species Acinetobacter venetianus.</title>
        <authorList>
            <person name="Fondi M."/>
            <person name="Maida I."/>
            <person name="Perrin E."/>
            <person name="Orlandini V."/>
            <person name="La Torre L."/>
            <person name="Bosi E."/>
            <person name="Negroni A."/>
            <person name="Zanaroli G."/>
            <person name="Fava F."/>
            <person name="Decorosi F."/>
            <person name="Giovannetti L."/>
            <person name="Viti C."/>
            <person name="Vaneechoutte M."/>
            <person name="Dijkshoorn L."/>
            <person name="Fani R."/>
        </authorList>
    </citation>
    <scope>NUCLEOTIDE SEQUENCE [LARGE SCALE GENOMIC DNA]</scope>
    <source>
        <strain evidence="1 2">LUH5627</strain>
    </source>
</reference>